<dbReference type="EMBL" id="JBBCAQ010000038">
    <property type="protein sequence ID" value="KAK7571823.1"/>
    <property type="molecule type" value="Genomic_DNA"/>
</dbReference>
<feature type="compositionally biased region" description="Basic and acidic residues" evidence="1">
    <location>
        <begin position="112"/>
        <end position="122"/>
    </location>
</feature>
<feature type="compositionally biased region" description="Basic and acidic residues" evidence="1">
    <location>
        <begin position="191"/>
        <end position="200"/>
    </location>
</feature>
<name>A0AAN9TG39_9HEMI</name>
<evidence type="ECO:0000313" key="3">
    <source>
        <dbReference type="Proteomes" id="UP001367676"/>
    </source>
</evidence>
<feature type="region of interest" description="Disordered" evidence="1">
    <location>
        <begin position="112"/>
        <end position="136"/>
    </location>
</feature>
<evidence type="ECO:0000256" key="1">
    <source>
        <dbReference type="SAM" id="MobiDB-lite"/>
    </source>
</evidence>
<keyword evidence="3" id="KW-1185">Reference proteome</keyword>
<comment type="caution">
    <text evidence="2">The sequence shown here is derived from an EMBL/GenBank/DDBJ whole genome shotgun (WGS) entry which is preliminary data.</text>
</comment>
<gene>
    <name evidence="2" type="ORF">V9T40_014295</name>
</gene>
<proteinExistence type="predicted"/>
<protein>
    <submittedName>
        <fullName evidence="2">Uncharacterized protein</fullName>
    </submittedName>
</protein>
<dbReference type="Proteomes" id="UP001367676">
    <property type="component" value="Unassembled WGS sequence"/>
</dbReference>
<evidence type="ECO:0000313" key="2">
    <source>
        <dbReference type="EMBL" id="KAK7571823.1"/>
    </source>
</evidence>
<feature type="region of interest" description="Disordered" evidence="1">
    <location>
        <begin position="50"/>
        <end position="74"/>
    </location>
</feature>
<dbReference type="AlphaFoldDB" id="A0AAN9TG39"/>
<feature type="region of interest" description="Disordered" evidence="1">
    <location>
        <begin position="175"/>
        <end position="200"/>
    </location>
</feature>
<organism evidence="2 3">
    <name type="scientific">Parthenolecanium corni</name>
    <dbReference type="NCBI Taxonomy" id="536013"/>
    <lineage>
        <taxon>Eukaryota</taxon>
        <taxon>Metazoa</taxon>
        <taxon>Ecdysozoa</taxon>
        <taxon>Arthropoda</taxon>
        <taxon>Hexapoda</taxon>
        <taxon>Insecta</taxon>
        <taxon>Pterygota</taxon>
        <taxon>Neoptera</taxon>
        <taxon>Paraneoptera</taxon>
        <taxon>Hemiptera</taxon>
        <taxon>Sternorrhyncha</taxon>
        <taxon>Coccoidea</taxon>
        <taxon>Coccidae</taxon>
        <taxon>Parthenolecanium</taxon>
    </lineage>
</organism>
<reference evidence="2 3" key="1">
    <citation type="submission" date="2024-03" db="EMBL/GenBank/DDBJ databases">
        <title>Adaptation during the transition from Ophiocordyceps entomopathogen to insect associate is accompanied by gene loss and intensified selection.</title>
        <authorList>
            <person name="Ward C.M."/>
            <person name="Onetto C.A."/>
            <person name="Borneman A.R."/>
        </authorList>
    </citation>
    <scope>NUCLEOTIDE SEQUENCE [LARGE SCALE GENOMIC DNA]</scope>
    <source>
        <strain evidence="2">AWRI1</strain>
        <tissue evidence="2">Single Adult Female</tissue>
    </source>
</reference>
<sequence length="215" mass="24197">MASDKSISSGLSFSKWVKNKFGDSDLDDILLASIDHSGFFCYKYPESDPQMDTKTDLDSTQQSAMKRSATAPDSHFKTAAAEESSGSLYSVAHNLFSGKLFGNYLSAEKSKEETYKNRERRNSKSLPGSPLNSPRIYRKNPYFTDPFIRPDERFDGKSFFYLSISSPRRSLETLIEPAGTTNDTKPANTEPKGRPELYPKPSELRELNCWSPISM</sequence>
<accession>A0AAN9TG39</accession>